<comment type="similarity">
    <text evidence="1">Belongs to the AB hydrolase superfamily. AB hydrolase 2 family.</text>
</comment>
<dbReference type="GO" id="GO:0008474">
    <property type="term" value="F:palmitoyl-(protein) hydrolase activity"/>
    <property type="evidence" value="ECO:0007669"/>
    <property type="project" value="TreeGrafter"/>
</dbReference>
<dbReference type="AlphaFoldDB" id="A0AAN6XMY2"/>
<dbReference type="Gene3D" id="3.40.50.1820">
    <property type="entry name" value="alpha/beta hydrolase"/>
    <property type="match status" value="1"/>
</dbReference>
<dbReference type="Proteomes" id="UP001303160">
    <property type="component" value="Unassembled WGS sequence"/>
</dbReference>
<dbReference type="Pfam" id="PF02230">
    <property type="entry name" value="Abhydrolase_2"/>
    <property type="match status" value="1"/>
</dbReference>
<evidence type="ECO:0000313" key="4">
    <source>
        <dbReference type="EMBL" id="KAK4203291.1"/>
    </source>
</evidence>
<feature type="region of interest" description="Disordered" evidence="2">
    <location>
        <begin position="1"/>
        <end position="25"/>
    </location>
</feature>
<protein>
    <submittedName>
        <fullName evidence="4">Alpha/Beta hydrolase protein</fullName>
    </submittedName>
</protein>
<keyword evidence="4" id="KW-0378">Hydrolase</keyword>
<organism evidence="4 5">
    <name type="scientific">Triangularia verruculosa</name>
    <dbReference type="NCBI Taxonomy" id="2587418"/>
    <lineage>
        <taxon>Eukaryota</taxon>
        <taxon>Fungi</taxon>
        <taxon>Dikarya</taxon>
        <taxon>Ascomycota</taxon>
        <taxon>Pezizomycotina</taxon>
        <taxon>Sordariomycetes</taxon>
        <taxon>Sordariomycetidae</taxon>
        <taxon>Sordariales</taxon>
        <taxon>Podosporaceae</taxon>
        <taxon>Triangularia</taxon>
    </lineage>
</organism>
<dbReference type="InterPro" id="IPR050565">
    <property type="entry name" value="LYPA1-2/EST-like"/>
</dbReference>
<evidence type="ECO:0000313" key="5">
    <source>
        <dbReference type="Proteomes" id="UP001303160"/>
    </source>
</evidence>
<reference evidence="4" key="2">
    <citation type="submission" date="2023-05" db="EMBL/GenBank/DDBJ databases">
        <authorList>
            <consortium name="Lawrence Berkeley National Laboratory"/>
            <person name="Steindorff A."/>
            <person name="Hensen N."/>
            <person name="Bonometti L."/>
            <person name="Westerberg I."/>
            <person name="Brannstrom I.O."/>
            <person name="Guillou S."/>
            <person name="Cros-Aarteil S."/>
            <person name="Calhoun S."/>
            <person name="Haridas S."/>
            <person name="Kuo A."/>
            <person name="Mondo S."/>
            <person name="Pangilinan J."/>
            <person name="Riley R."/>
            <person name="Labutti K."/>
            <person name="Andreopoulos B."/>
            <person name="Lipzen A."/>
            <person name="Chen C."/>
            <person name="Yanf M."/>
            <person name="Daum C."/>
            <person name="Ng V."/>
            <person name="Clum A."/>
            <person name="Ohm R."/>
            <person name="Martin F."/>
            <person name="Silar P."/>
            <person name="Natvig D."/>
            <person name="Lalanne C."/>
            <person name="Gautier V."/>
            <person name="Ament-Velasquez S.L."/>
            <person name="Kruys A."/>
            <person name="Hutchinson M.I."/>
            <person name="Powell A.J."/>
            <person name="Barry K."/>
            <person name="Miller A.N."/>
            <person name="Grigoriev I.V."/>
            <person name="Debuchy R."/>
            <person name="Gladieux P."/>
            <person name="Thoren M.H."/>
            <person name="Johannesson H."/>
        </authorList>
    </citation>
    <scope>NUCLEOTIDE SEQUENCE</scope>
    <source>
        <strain evidence="4">CBS 315.58</strain>
    </source>
</reference>
<dbReference type="PANTHER" id="PTHR10655:SF67">
    <property type="entry name" value="PHOSPHOLIPASE_CARBOXYLESTERASE SUPERFAMILY (AFU_ORTHOLOGUE AFUA_5G09340)"/>
    <property type="match status" value="1"/>
</dbReference>
<evidence type="ECO:0000259" key="3">
    <source>
        <dbReference type="Pfam" id="PF02230"/>
    </source>
</evidence>
<dbReference type="SUPFAM" id="SSF53474">
    <property type="entry name" value="alpha/beta-Hydrolases"/>
    <property type="match status" value="1"/>
</dbReference>
<dbReference type="InterPro" id="IPR003140">
    <property type="entry name" value="PLipase/COase/thioEstase"/>
</dbReference>
<dbReference type="InterPro" id="IPR029058">
    <property type="entry name" value="AB_hydrolase_fold"/>
</dbReference>
<name>A0AAN6XMY2_9PEZI</name>
<accession>A0AAN6XMY2</accession>
<keyword evidence="5" id="KW-1185">Reference proteome</keyword>
<dbReference type="PANTHER" id="PTHR10655">
    <property type="entry name" value="LYSOPHOSPHOLIPASE-RELATED"/>
    <property type="match status" value="1"/>
</dbReference>
<dbReference type="GO" id="GO:0005737">
    <property type="term" value="C:cytoplasm"/>
    <property type="evidence" value="ECO:0007669"/>
    <property type="project" value="TreeGrafter"/>
</dbReference>
<comment type="caution">
    <text evidence="4">The sequence shown here is derived from an EMBL/GenBank/DDBJ whole genome shotgun (WGS) entry which is preliminary data.</text>
</comment>
<evidence type="ECO:0000256" key="2">
    <source>
        <dbReference type="SAM" id="MobiDB-lite"/>
    </source>
</evidence>
<feature type="domain" description="Phospholipase/carboxylesterase/thioesterase" evidence="3">
    <location>
        <begin position="25"/>
        <end position="149"/>
    </location>
</feature>
<dbReference type="GO" id="GO:0052689">
    <property type="term" value="F:carboxylic ester hydrolase activity"/>
    <property type="evidence" value="ECO:0007669"/>
    <property type="project" value="TreeGrafter"/>
</dbReference>
<evidence type="ECO:0000256" key="1">
    <source>
        <dbReference type="ARBA" id="ARBA00006499"/>
    </source>
</evidence>
<reference evidence="4" key="1">
    <citation type="journal article" date="2023" name="Mol. Phylogenet. Evol.">
        <title>Genome-scale phylogeny and comparative genomics of the fungal order Sordariales.</title>
        <authorList>
            <person name="Hensen N."/>
            <person name="Bonometti L."/>
            <person name="Westerberg I."/>
            <person name="Brannstrom I.O."/>
            <person name="Guillou S."/>
            <person name="Cros-Aarteil S."/>
            <person name="Calhoun S."/>
            <person name="Haridas S."/>
            <person name="Kuo A."/>
            <person name="Mondo S."/>
            <person name="Pangilinan J."/>
            <person name="Riley R."/>
            <person name="LaButti K."/>
            <person name="Andreopoulos B."/>
            <person name="Lipzen A."/>
            <person name="Chen C."/>
            <person name="Yan M."/>
            <person name="Daum C."/>
            <person name="Ng V."/>
            <person name="Clum A."/>
            <person name="Steindorff A."/>
            <person name="Ohm R.A."/>
            <person name="Martin F."/>
            <person name="Silar P."/>
            <person name="Natvig D.O."/>
            <person name="Lalanne C."/>
            <person name="Gautier V."/>
            <person name="Ament-Velasquez S.L."/>
            <person name="Kruys A."/>
            <person name="Hutchinson M.I."/>
            <person name="Powell A.J."/>
            <person name="Barry K."/>
            <person name="Miller A.N."/>
            <person name="Grigoriev I.V."/>
            <person name="Debuchy R."/>
            <person name="Gladieux P."/>
            <person name="Hiltunen Thoren M."/>
            <person name="Johannesson H."/>
        </authorList>
    </citation>
    <scope>NUCLEOTIDE SEQUENCE</scope>
    <source>
        <strain evidence="4">CBS 315.58</strain>
    </source>
</reference>
<gene>
    <name evidence="4" type="ORF">QBC40DRAFT_346388</name>
</gene>
<dbReference type="EMBL" id="MU863890">
    <property type="protein sequence ID" value="KAK4203291.1"/>
    <property type="molecule type" value="Genomic_DNA"/>
</dbReference>
<proteinExistence type="inferred from homology"/>
<sequence>MAPKIPQPSDFSKFPSIQLHPPSPPESTTTFLIVLHGLGDNPVSFSAFPKSLNLPGVYAITVRGVSPLPPSLLPEPAPEYGCFHWGDDLTLDSGTGELDSDPGFEKARGVLLEELIQGVIVGELGWGVGDVIVFGYGQGGGVALGLGSEVRRLEGGRVGEVVEGEEGEGEKRGKGELKGVVSVGGGLPGSMIPSLSKREKVGSPVLVMCGEGSEVVDEDAEERLREEFERVKIVRWGGRRRGDDGMPRTREEVLPLMEFFAERLREF</sequence>